<gene>
    <name evidence="2" type="ORF">F5878DRAFT_612363</name>
</gene>
<feature type="region of interest" description="Disordered" evidence="1">
    <location>
        <begin position="146"/>
        <end position="165"/>
    </location>
</feature>
<dbReference type="Proteomes" id="UP001163846">
    <property type="component" value="Unassembled WGS sequence"/>
</dbReference>
<proteinExistence type="predicted"/>
<accession>A0AA38PD22</accession>
<comment type="caution">
    <text evidence="2">The sequence shown here is derived from an EMBL/GenBank/DDBJ whole genome shotgun (WGS) entry which is preliminary data.</text>
</comment>
<dbReference type="AlphaFoldDB" id="A0AA38PD22"/>
<organism evidence="2 3">
    <name type="scientific">Lentinula raphanica</name>
    <dbReference type="NCBI Taxonomy" id="153919"/>
    <lineage>
        <taxon>Eukaryota</taxon>
        <taxon>Fungi</taxon>
        <taxon>Dikarya</taxon>
        <taxon>Basidiomycota</taxon>
        <taxon>Agaricomycotina</taxon>
        <taxon>Agaricomycetes</taxon>
        <taxon>Agaricomycetidae</taxon>
        <taxon>Agaricales</taxon>
        <taxon>Marasmiineae</taxon>
        <taxon>Omphalotaceae</taxon>
        <taxon>Lentinula</taxon>
    </lineage>
</organism>
<protein>
    <submittedName>
        <fullName evidence="2">Uncharacterized protein</fullName>
    </submittedName>
</protein>
<evidence type="ECO:0000313" key="2">
    <source>
        <dbReference type="EMBL" id="KAJ3840682.1"/>
    </source>
</evidence>
<name>A0AA38PD22_9AGAR</name>
<reference evidence="2" key="1">
    <citation type="submission" date="2022-08" db="EMBL/GenBank/DDBJ databases">
        <authorList>
            <consortium name="DOE Joint Genome Institute"/>
            <person name="Min B."/>
            <person name="Riley R."/>
            <person name="Sierra-Patev S."/>
            <person name="Naranjo-Ortiz M."/>
            <person name="Looney B."/>
            <person name="Konkel Z."/>
            <person name="Slot J.C."/>
            <person name="Sakamoto Y."/>
            <person name="Steenwyk J.L."/>
            <person name="Rokas A."/>
            <person name="Carro J."/>
            <person name="Camarero S."/>
            <person name="Ferreira P."/>
            <person name="Molpeceres G."/>
            <person name="Ruiz-Duenas F.J."/>
            <person name="Serrano A."/>
            <person name="Henrissat B."/>
            <person name="Drula E."/>
            <person name="Hughes K.W."/>
            <person name="Mata J.L."/>
            <person name="Ishikawa N.K."/>
            <person name="Vargas-Isla R."/>
            <person name="Ushijima S."/>
            <person name="Smith C.A."/>
            <person name="Ahrendt S."/>
            <person name="Andreopoulos W."/>
            <person name="He G."/>
            <person name="Labutti K."/>
            <person name="Lipzen A."/>
            <person name="Ng V."/>
            <person name="Sandor L."/>
            <person name="Barry K."/>
            <person name="Martinez A.T."/>
            <person name="Xiao Y."/>
            <person name="Gibbons J.G."/>
            <person name="Terashima K."/>
            <person name="Hibbett D.S."/>
            <person name="Grigoriev I.V."/>
        </authorList>
    </citation>
    <scope>NUCLEOTIDE SEQUENCE</scope>
    <source>
        <strain evidence="2">TFB9207</strain>
    </source>
</reference>
<keyword evidence="3" id="KW-1185">Reference proteome</keyword>
<evidence type="ECO:0000313" key="3">
    <source>
        <dbReference type="Proteomes" id="UP001163846"/>
    </source>
</evidence>
<evidence type="ECO:0000256" key="1">
    <source>
        <dbReference type="SAM" id="MobiDB-lite"/>
    </source>
</evidence>
<dbReference type="EMBL" id="MU806068">
    <property type="protein sequence ID" value="KAJ3840682.1"/>
    <property type="molecule type" value="Genomic_DNA"/>
</dbReference>
<sequence length="416" mass="46628">MSSQSRSPFYDPLAESEFISLKKSRVWSITDLTFPRRRRRPFGMRSQSSVVRAMVVLATSSALLGAMTTTGYAVAASPIPQTSAPTSLDTSSLGLPDPSFSSLAPILPSATVRVPHDQTDSVLTGLEDRIDVDDIDTSIQIELSRDDPFREDDGGSSLPPTIKYDAGDRAHGQVLGGLFSTDSRHLELDLNHSNHLIHLKPRQEPLQNNLVLLGFAYHTSLPEADLERSGSIGLSSREGLGPDDMHPGLRDLKIPGLSLEPFEDTFLYLLENRPEPNSALGMWDRDENEEGMPHEAHKTNPSHLCGVYARIPKDFSLGGFIVDHRSDMNYHRDSPPSRIEDRGRVKFFYRRPPKRETKINIFSKLISKFTNTKIPVVEFPEILAGEWKAYAVCKPLHLLQEFPKKANWKEWGYLAW</sequence>